<evidence type="ECO:0000313" key="7">
    <source>
        <dbReference type="Proteomes" id="UP001260534"/>
    </source>
</evidence>
<dbReference type="Pfam" id="PF02826">
    <property type="entry name" value="2-Hacid_dh_C"/>
    <property type="match status" value="1"/>
</dbReference>
<dbReference type="Pfam" id="PF20463">
    <property type="entry name" value="PDH_C"/>
    <property type="match status" value="1"/>
</dbReference>
<feature type="domain" description="Prephenate/arogenate dehydrogenase" evidence="5">
    <location>
        <begin position="121"/>
        <end position="395"/>
    </location>
</feature>
<comment type="caution">
    <text evidence="6">The sequence shown here is derived from an EMBL/GenBank/DDBJ whole genome shotgun (WGS) entry which is preliminary data.</text>
</comment>
<evidence type="ECO:0000313" key="6">
    <source>
        <dbReference type="EMBL" id="MDS9995159.1"/>
    </source>
</evidence>
<organism evidence="6 7">
    <name type="scientific">Xanthomonas hawaiiensis</name>
    <dbReference type="NCBI Taxonomy" id="3003247"/>
    <lineage>
        <taxon>Bacteria</taxon>
        <taxon>Pseudomonadati</taxon>
        <taxon>Pseudomonadota</taxon>
        <taxon>Gammaproteobacteria</taxon>
        <taxon>Lysobacterales</taxon>
        <taxon>Lysobacteraceae</taxon>
        <taxon>Xanthomonas</taxon>
    </lineage>
</organism>
<dbReference type="SUPFAM" id="SSF51735">
    <property type="entry name" value="NAD(P)-binding Rossmann-fold domains"/>
    <property type="match status" value="1"/>
</dbReference>
<evidence type="ECO:0000256" key="2">
    <source>
        <dbReference type="ARBA" id="ARBA00023002"/>
    </source>
</evidence>
<sequence>MSFEEEIAEARKMLDAIDQQLIELLQKRFGRCLAVGELKRRYDRPVMQPSRVKEVTERAAIAGAAHGMSPEFCRRVWQLIIDEACRIEYEILETEEHGAVRDEPRALDSIHKKTSTSQSLKNAVVVGTGAVGGMLAAMLSRHSVDVACFDASARPGVEAGDACAPNSTLRDALERADAIVLALPERALSLALPIIDSIARADCLIVETASVKQPLEMALEHGMGHRDILGINPMFAPSVGAHGQSVAVVRKRRSAAGDAFLALIENEGAHTVSLDAARHDCMTAAMQSMSHAAIISFSSALKHTGENLEMLLTIAPPPFRVLVALMARILGQSRETYWGIQMRNPRAADARERLRNSFAEFDALVVTEDPAAFMGELDAIERYFGNAGARLRDECAKLFAALPSRPAH</sequence>
<dbReference type="EC" id="5.4.99.5" evidence="1"/>
<dbReference type="PANTHER" id="PTHR21363">
    <property type="entry name" value="PREPHENATE DEHYDROGENASE"/>
    <property type="match status" value="1"/>
</dbReference>
<dbReference type="InterPro" id="IPR036263">
    <property type="entry name" value="Chorismate_II_sf"/>
</dbReference>
<reference evidence="6 7" key="1">
    <citation type="submission" date="2023-01" db="EMBL/GenBank/DDBJ databases">
        <title>Xanthomonas hawaiianensis sp. nov. isolated from Araceae family in Hawaii.</title>
        <authorList>
            <person name="Chunag S.-C."/>
            <person name="Dobhal S."/>
            <person name="Alvarez A."/>
            <person name="Arif M."/>
        </authorList>
    </citation>
    <scope>NUCLEOTIDE SEQUENCE [LARGE SCALE GENOMIC DNA]</scope>
    <source>
        <strain evidence="6 7">A2111</strain>
    </source>
</reference>
<dbReference type="Gene3D" id="1.20.59.10">
    <property type="entry name" value="Chorismate mutase"/>
    <property type="match status" value="1"/>
</dbReference>
<dbReference type="Gene3D" id="1.10.3660.10">
    <property type="entry name" value="6-phosphogluconate dehydrogenase C-terminal like domain"/>
    <property type="match status" value="1"/>
</dbReference>
<keyword evidence="3" id="KW-0520">NAD</keyword>
<dbReference type="SUPFAM" id="SSF48600">
    <property type="entry name" value="Chorismate mutase II"/>
    <property type="match status" value="1"/>
</dbReference>
<name>A0ABU2IAI4_9XANT</name>
<evidence type="ECO:0000259" key="4">
    <source>
        <dbReference type="PROSITE" id="PS51168"/>
    </source>
</evidence>
<dbReference type="InterPro" id="IPR006140">
    <property type="entry name" value="D-isomer_DH_NAD-bd"/>
</dbReference>
<dbReference type="PANTHER" id="PTHR21363:SF0">
    <property type="entry name" value="PREPHENATE DEHYDROGENASE [NADP(+)]"/>
    <property type="match status" value="1"/>
</dbReference>
<dbReference type="InterPro" id="IPR046825">
    <property type="entry name" value="PDH_C"/>
</dbReference>
<evidence type="ECO:0000256" key="3">
    <source>
        <dbReference type="ARBA" id="ARBA00023027"/>
    </source>
</evidence>
<accession>A0ABU2IAI4</accession>
<dbReference type="Gene3D" id="3.40.50.720">
    <property type="entry name" value="NAD(P)-binding Rossmann-like Domain"/>
    <property type="match status" value="1"/>
</dbReference>
<dbReference type="InterPro" id="IPR003099">
    <property type="entry name" value="Prephen_DH"/>
</dbReference>
<dbReference type="EMBL" id="JAQMHB010000001">
    <property type="protein sequence ID" value="MDS9995159.1"/>
    <property type="molecule type" value="Genomic_DNA"/>
</dbReference>
<dbReference type="Pfam" id="PF01817">
    <property type="entry name" value="CM_2"/>
    <property type="match status" value="1"/>
</dbReference>
<evidence type="ECO:0000259" key="5">
    <source>
        <dbReference type="PROSITE" id="PS51176"/>
    </source>
</evidence>
<dbReference type="SUPFAM" id="SSF48179">
    <property type="entry name" value="6-phosphogluconate dehydrogenase C-terminal domain-like"/>
    <property type="match status" value="1"/>
</dbReference>
<proteinExistence type="predicted"/>
<dbReference type="InterPro" id="IPR008927">
    <property type="entry name" value="6-PGluconate_DH-like_C_sf"/>
</dbReference>
<gene>
    <name evidence="6" type="ORF">PNQ69_20555</name>
</gene>
<dbReference type="InterPro" id="IPR036979">
    <property type="entry name" value="CM_dom_sf"/>
</dbReference>
<dbReference type="SMART" id="SM00830">
    <property type="entry name" value="CM_2"/>
    <property type="match status" value="1"/>
</dbReference>
<dbReference type="InterPro" id="IPR002701">
    <property type="entry name" value="CM_II_prokaryot"/>
</dbReference>
<dbReference type="InterPro" id="IPR036291">
    <property type="entry name" value="NAD(P)-bd_dom_sf"/>
</dbReference>
<evidence type="ECO:0000256" key="1">
    <source>
        <dbReference type="ARBA" id="ARBA00012404"/>
    </source>
</evidence>
<dbReference type="PROSITE" id="PS51176">
    <property type="entry name" value="PDH_ADH"/>
    <property type="match status" value="1"/>
</dbReference>
<keyword evidence="7" id="KW-1185">Reference proteome</keyword>
<feature type="domain" description="Chorismate mutase" evidence="4">
    <location>
        <begin position="1"/>
        <end position="92"/>
    </location>
</feature>
<keyword evidence="2" id="KW-0560">Oxidoreductase</keyword>
<dbReference type="Proteomes" id="UP001260534">
    <property type="component" value="Unassembled WGS sequence"/>
</dbReference>
<protein>
    <recommendedName>
        <fullName evidence="1">chorismate mutase</fullName>
        <ecNumber evidence="1">5.4.99.5</ecNumber>
    </recommendedName>
</protein>
<dbReference type="InterPro" id="IPR050812">
    <property type="entry name" value="Preph/Arog_dehydrog"/>
</dbReference>
<dbReference type="RefSeq" id="WP_209231823.1">
    <property type="nucleotide sequence ID" value="NZ_JAGHXG010000025.1"/>
</dbReference>
<dbReference type="PROSITE" id="PS51168">
    <property type="entry name" value="CHORISMATE_MUT_2"/>
    <property type="match status" value="1"/>
</dbReference>